<keyword evidence="7 9" id="KW-0472">Membrane</keyword>
<evidence type="ECO:0000256" key="4">
    <source>
        <dbReference type="ARBA" id="ARBA00022692"/>
    </source>
</evidence>
<dbReference type="GO" id="GO:1904669">
    <property type="term" value="P:ATP export"/>
    <property type="evidence" value="ECO:0007669"/>
    <property type="project" value="UniProtKB-ARBA"/>
</dbReference>
<keyword evidence="5 9" id="KW-1133">Transmembrane helix</keyword>
<organism evidence="10 11">
    <name type="scientific">Gulo gulo</name>
    <name type="common">Wolverine</name>
    <name type="synonym">Gluton</name>
    <dbReference type="NCBI Taxonomy" id="48420"/>
    <lineage>
        <taxon>Eukaryota</taxon>
        <taxon>Metazoa</taxon>
        <taxon>Chordata</taxon>
        <taxon>Craniata</taxon>
        <taxon>Vertebrata</taxon>
        <taxon>Euteleostomi</taxon>
        <taxon>Mammalia</taxon>
        <taxon>Eutheria</taxon>
        <taxon>Laurasiatheria</taxon>
        <taxon>Carnivora</taxon>
        <taxon>Caniformia</taxon>
        <taxon>Musteloidea</taxon>
        <taxon>Mustelidae</taxon>
        <taxon>Guloninae</taxon>
        <taxon>Gulo</taxon>
    </lineage>
</organism>
<keyword evidence="11" id="KW-1185">Reference proteome</keyword>
<evidence type="ECO:0000256" key="8">
    <source>
        <dbReference type="ARBA" id="ARBA00023303"/>
    </source>
</evidence>
<dbReference type="PANTHER" id="PTHR32261:SF8">
    <property type="entry name" value="CALCIUM HOMEOSTASIS MODULATOR PROTEIN 5"/>
    <property type="match status" value="1"/>
</dbReference>
<comment type="similarity">
    <text evidence="2">Belongs to the CALHM family.</text>
</comment>
<sequence>MFVSNEERAPPLATATAAPQINKQSLFPWCTFSMDAFQGILKFFFNQKTVIGYSFMALLTLGSERLFSLVAFKCPCSTENLVYGLVFLFAPAWVLLILGFFLNSKFWRLFTGCCVNPRKILAKGHSCRFAYVLGQIALSSLVAPTMWLSVALLNGTFYECAMSGTKSSRLLGLICKGKPQECWDELHKVSCGKTSMTPADNEEVKLSLQAQSQILGWFIICSASFFSLLTTCCARCRSKVSYLQLNFWKTYAQKEKEQLENTFLEYANKLSERNVKCFFEKKRPDVFPMPTFAAWEAASRLHSFHQNQQHYSTLHRVVEDGLDLGPEDDETTMVLVGTAHSV</sequence>
<dbReference type="Proteomes" id="UP000269945">
    <property type="component" value="Unassembled WGS sequence"/>
</dbReference>
<feature type="transmembrane region" description="Helical" evidence="9">
    <location>
        <begin position="129"/>
        <end position="153"/>
    </location>
</feature>
<keyword evidence="8" id="KW-0407">Ion channel</keyword>
<evidence type="ECO:0008006" key="12">
    <source>
        <dbReference type="Google" id="ProtNLM"/>
    </source>
</evidence>
<evidence type="ECO:0000256" key="5">
    <source>
        <dbReference type="ARBA" id="ARBA00022989"/>
    </source>
</evidence>
<evidence type="ECO:0000256" key="2">
    <source>
        <dbReference type="ARBA" id="ARBA00008497"/>
    </source>
</evidence>
<feature type="transmembrane region" description="Helical" evidence="9">
    <location>
        <begin position="50"/>
        <end position="70"/>
    </location>
</feature>
<keyword evidence="4 9" id="KW-0812">Transmembrane</keyword>
<evidence type="ECO:0000256" key="1">
    <source>
        <dbReference type="ARBA" id="ARBA00004141"/>
    </source>
</evidence>
<comment type="subcellular location">
    <subcellularLocation>
        <location evidence="1">Membrane</location>
        <topology evidence="1">Multi-pass membrane protein</topology>
    </subcellularLocation>
</comment>
<dbReference type="AlphaFoldDB" id="A0A9X9LZF3"/>
<keyword evidence="6" id="KW-0406">Ion transport</keyword>
<evidence type="ECO:0000256" key="3">
    <source>
        <dbReference type="ARBA" id="ARBA00022448"/>
    </source>
</evidence>
<dbReference type="GO" id="GO:0005886">
    <property type="term" value="C:plasma membrane"/>
    <property type="evidence" value="ECO:0007669"/>
    <property type="project" value="TreeGrafter"/>
</dbReference>
<proteinExistence type="inferred from homology"/>
<evidence type="ECO:0000256" key="6">
    <source>
        <dbReference type="ARBA" id="ARBA00023065"/>
    </source>
</evidence>
<comment type="caution">
    <text evidence="10">The sequence shown here is derived from an EMBL/GenBank/DDBJ whole genome shotgun (WGS) entry which is preliminary data.</text>
</comment>
<accession>A0A9X9LZF3</accession>
<dbReference type="PANTHER" id="PTHR32261">
    <property type="entry name" value="CALCIUM HOMEOSTASIS MODULATOR PROTEIN"/>
    <property type="match status" value="1"/>
</dbReference>
<protein>
    <recommendedName>
        <fullName evidence="12">Calcium homeostasis modulator protein 5</fullName>
    </recommendedName>
</protein>
<dbReference type="EMBL" id="CYRY02031727">
    <property type="protein sequence ID" value="VCX06814.1"/>
    <property type="molecule type" value="Genomic_DNA"/>
</dbReference>
<dbReference type="Pfam" id="PF14798">
    <property type="entry name" value="Ca_hom_mod"/>
    <property type="match status" value="1"/>
</dbReference>
<reference evidence="10 11" key="1">
    <citation type="submission" date="2018-10" db="EMBL/GenBank/DDBJ databases">
        <authorList>
            <person name="Ekblom R."/>
            <person name="Jareborg N."/>
        </authorList>
    </citation>
    <scope>NUCLEOTIDE SEQUENCE [LARGE SCALE GENOMIC DNA]</scope>
    <source>
        <tissue evidence="10">Muscle</tissue>
    </source>
</reference>
<evidence type="ECO:0000313" key="10">
    <source>
        <dbReference type="EMBL" id="VCX06814.1"/>
    </source>
</evidence>
<dbReference type="GO" id="GO:0005261">
    <property type="term" value="F:monoatomic cation channel activity"/>
    <property type="evidence" value="ECO:0007669"/>
    <property type="project" value="TreeGrafter"/>
</dbReference>
<evidence type="ECO:0000313" key="11">
    <source>
        <dbReference type="Proteomes" id="UP000269945"/>
    </source>
</evidence>
<keyword evidence="3" id="KW-0813">Transport</keyword>
<gene>
    <name evidence="10" type="ORF">BN2614_LOCUS4</name>
</gene>
<name>A0A9X9LZF3_GULGU</name>
<dbReference type="InterPro" id="IPR029569">
    <property type="entry name" value="CALHM"/>
</dbReference>
<feature type="transmembrane region" description="Helical" evidence="9">
    <location>
        <begin position="82"/>
        <end position="102"/>
    </location>
</feature>
<evidence type="ECO:0000256" key="7">
    <source>
        <dbReference type="ARBA" id="ARBA00023136"/>
    </source>
</evidence>
<feature type="transmembrane region" description="Helical" evidence="9">
    <location>
        <begin position="214"/>
        <end position="234"/>
    </location>
</feature>
<evidence type="ECO:0000256" key="9">
    <source>
        <dbReference type="SAM" id="Phobius"/>
    </source>
</evidence>